<gene>
    <name evidence="2" type="ORF">HNV28_06850</name>
</gene>
<evidence type="ECO:0000313" key="2">
    <source>
        <dbReference type="EMBL" id="NOJ78060.1"/>
    </source>
</evidence>
<organism evidence="2 3">
    <name type="scientific">Myxococcus xanthus</name>
    <dbReference type="NCBI Taxonomy" id="34"/>
    <lineage>
        <taxon>Bacteria</taxon>
        <taxon>Pseudomonadati</taxon>
        <taxon>Myxococcota</taxon>
        <taxon>Myxococcia</taxon>
        <taxon>Myxococcales</taxon>
        <taxon>Cystobacterineae</taxon>
        <taxon>Myxococcaceae</taxon>
        <taxon>Myxococcus</taxon>
    </lineage>
</organism>
<dbReference type="EMBL" id="JABFNT010000016">
    <property type="protein sequence ID" value="NOJ78060.1"/>
    <property type="molecule type" value="Genomic_DNA"/>
</dbReference>
<evidence type="ECO:0000256" key="1">
    <source>
        <dbReference type="SAM" id="MobiDB-lite"/>
    </source>
</evidence>
<sequence length="595" mass="63406">MSAERRVRQVKLAAASTALVRRGAVLLEDALRTASLPDAPGGRVLVIRQLSLGTIHADRSPATLSLVVEQRVRELARLAVHARSQSAATAQAVYFRDELEPFVLLATRLSQGLPLDAWFWRLAVPGLHPGMPRDDALRLALASALRTGPGHAGAVTLVSELHALGALAPLLGALRWQDGPALARAWWGHLPSRPAPRLPLDDVGSVEQVAEPLRTTLARWARTWGAGDARALWLASVALCTRVPSRVAAPNLPARAWRVLGALQDSPSAHLPTPREPPRHSPLRQDARIVPAATGVVPSIAASPQPSPQAPAGEPSSNGVTTYLEATPTSPAGATAAPRQVARPAAAGTHEAPGDTGTAHQDTPLHSATEEALPTTAGGLLFLLPVLNALGLEEFLAGHPALAELGIPERFLRHVAERLGVPSTDPLFRVLQEAAAEPLPEPSPFVLPARFQAGAGARAPFRLVRESTGRCVAFDARARLPLASTSHGAALPPPFDRCLTTPLAHRLPWDDATLMSRAALLAVGRVTRRLAHMGLRELVLRPGRLVATRTHLDVVFAASQVDIRIRRAGLDINPGWVPWLARVIQYHYQDDETGA</sequence>
<dbReference type="AlphaFoldDB" id="A0A7Y4MQ37"/>
<feature type="compositionally biased region" description="Low complexity" evidence="1">
    <location>
        <begin position="299"/>
        <end position="317"/>
    </location>
</feature>
<proteinExistence type="predicted"/>
<feature type="region of interest" description="Disordered" evidence="1">
    <location>
        <begin position="299"/>
        <end position="363"/>
    </location>
</feature>
<reference evidence="2 3" key="1">
    <citation type="submission" date="2020-05" db="EMBL/GenBank/DDBJ databases">
        <authorList>
            <person name="Whitworth D."/>
        </authorList>
    </citation>
    <scope>NUCLEOTIDE SEQUENCE [LARGE SCALE GENOMIC DNA]</scope>
    <source>
        <strain evidence="2 3">AM005</strain>
    </source>
</reference>
<feature type="compositionally biased region" description="Low complexity" evidence="1">
    <location>
        <begin position="326"/>
        <end position="347"/>
    </location>
</feature>
<protein>
    <submittedName>
        <fullName evidence="2">Uncharacterized protein</fullName>
    </submittedName>
</protein>
<dbReference type="RefSeq" id="WP_171440497.1">
    <property type="nucleotide sequence ID" value="NZ_JABFNS010000004.1"/>
</dbReference>
<dbReference type="Proteomes" id="UP000533080">
    <property type="component" value="Unassembled WGS sequence"/>
</dbReference>
<evidence type="ECO:0000313" key="3">
    <source>
        <dbReference type="Proteomes" id="UP000533080"/>
    </source>
</evidence>
<name>A0A7Y4MQ37_MYXXA</name>
<comment type="caution">
    <text evidence="2">The sequence shown here is derived from an EMBL/GenBank/DDBJ whole genome shotgun (WGS) entry which is preliminary data.</text>
</comment>
<accession>A0A7Y4MQ37</accession>